<dbReference type="InterPro" id="IPR040249">
    <property type="entry name" value="Ricin_B-like_lectin_EULS3-like"/>
</dbReference>
<dbReference type="PANTHER" id="PTHR31257:SF2">
    <property type="entry name" value="RICIN B-LIKE LECTIN EULS3"/>
    <property type="match status" value="1"/>
</dbReference>
<name>A0ABD1N939_9FABA</name>
<evidence type="ECO:0000313" key="1">
    <source>
        <dbReference type="EMBL" id="KAL2344148.1"/>
    </source>
</evidence>
<gene>
    <name evidence="1" type="ORF">Fmac_005433</name>
</gene>
<evidence type="ECO:0000313" key="2">
    <source>
        <dbReference type="Proteomes" id="UP001603857"/>
    </source>
</evidence>
<sequence>MREPSQLKSTLPFPLSSFSPNTKFILVGTLDNTVVIPCFQLSGVLRRISDEASLHGRGARKRRKKAEEDEADESILWTESQDLGDGHKNIRLMNNIRLNVDACKGDKQSGGVHDGTSIVLWK</sequence>
<dbReference type="Proteomes" id="UP001603857">
    <property type="component" value="Unassembled WGS sequence"/>
</dbReference>
<reference evidence="1 2" key="1">
    <citation type="submission" date="2024-08" db="EMBL/GenBank/DDBJ databases">
        <title>Insights into the chromosomal genome structure of Flemingia macrophylla.</title>
        <authorList>
            <person name="Ding Y."/>
            <person name="Zhao Y."/>
            <person name="Bi W."/>
            <person name="Wu M."/>
            <person name="Zhao G."/>
            <person name="Gong Y."/>
            <person name="Li W."/>
            <person name="Zhang P."/>
        </authorList>
    </citation>
    <scope>NUCLEOTIDE SEQUENCE [LARGE SCALE GENOMIC DNA]</scope>
    <source>
        <strain evidence="1">DYQJB</strain>
        <tissue evidence="1">Leaf</tissue>
    </source>
</reference>
<dbReference type="AlphaFoldDB" id="A0ABD1N939"/>
<organism evidence="1 2">
    <name type="scientific">Flemingia macrophylla</name>
    <dbReference type="NCBI Taxonomy" id="520843"/>
    <lineage>
        <taxon>Eukaryota</taxon>
        <taxon>Viridiplantae</taxon>
        <taxon>Streptophyta</taxon>
        <taxon>Embryophyta</taxon>
        <taxon>Tracheophyta</taxon>
        <taxon>Spermatophyta</taxon>
        <taxon>Magnoliopsida</taxon>
        <taxon>eudicotyledons</taxon>
        <taxon>Gunneridae</taxon>
        <taxon>Pentapetalae</taxon>
        <taxon>rosids</taxon>
        <taxon>fabids</taxon>
        <taxon>Fabales</taxon>
        <taxon>Fabaceae</taxon>
        <taxon>Papilionoideae</taxon>
        <taxon>50 kb inversion clade</taxon>
        <taxon>NPAAA clade</taxon>
        <taxon>indigoferoid/millettioid clade</taxon>
        <taxon>Phaseoleae</taxon>
        <taxon>Flemingia</taxon>
    </lineage>
</organism>
<protein>
    <submittedName>
        <fullName evidence="1">Uncharacterized protein</fullName>
    </submittedName>
</protein>
<dbReference type="PANTHER" id="PTHR31257">
    <property type="entry name" value="RICIN B-LIKE LECTIN EULS3"/>
    <property type="match status" value="1"/>
</dbReference>
<keyword evidence="2" id="KW-1185">Reference proteome</keyword>
<proteinExistence type="predicted"/>
<comment type="caution">
    <text evidence="1">The sequence shown here is derived from an EMBL/GenBank/DDBJ whole genome shotgun (WGS) entry which is preliminary data.</text>
</comment>
<dbReference type="EMBL" id="JBGMDY010000002">
    <property type="protein sequence ID" value="KAL2344148.1"/>
    <property type="molecule type" value="Genomic_DNA"/>
</dbReference>
<accession>A0ABD1N939</accession>